<dbReference type="AlphaFoldDB" id="A0A1I6F622"/>
<gene>
    <name evidence="1" type="ORF">SAMN04488564_108350</name>
</gene>
<evidence type="ECO:0000313" key="2">
    <source>
        <dbReference type="Proteomes" id="UP000198583"/>
    </source>
</evidence>
<name>A0A1I6F622_9PSEU</name>
<dbReference type="STRING" id="84724.SAMN04488564_108350"/>
<reference evidence="2" key="1">
    <citation type="submission" date="2016-10" db="EMBL/GenBank/DDBJ databases">
        <authorList>
            <person name="Varghese N."/>
            <person name="Submissions S."/>
        </authorList>
    </citation>
    <scope>NUCLEOTIDE SEQUENCE [LARGE SCALE GENOMIC DNA]</scope>
    <source>
        <strain evidence="2">DSM 44232</strain>
    </source>
</reference>
<dbReference type="EMBL" id="FOYL01000008">
    <property type="protein sequence ID" value="SFR25386.1"/>
    <property type="molecule type" value="Genomic_DNA"/>
</dbReference>
<keyword evidence="2" id="KW-1185">Reference proteome</keyword>
<dbReference type="RefSeq" id="WP_093601308.1">
    <property type="nucleotide sequence ID" value="NZ_FOYL01000008.1"/>
</dbReference>
<dbReference type="OrthoDB" id="3535648at2"/>
<accession>A0A1I6F622</accession>
<organism evidence="1 2">
    <name type="scientific">Lentzea waywayandensis</name>
    <dbReference type="NCBI Taxonomy" id="84724"/>
    <lineage>
        <taxon>Bacteria</taxon>
        <taxon>Bacillati</taxon>
        <taxon>Actinomycetota</taxon>
        <taxon>Actinomycetes</taxon>
        <taxon>Pseudonocardiales</taxon>
        <taxon>Pseudonocardiaceae</taxon>
        <taxon>Lentzea</taxon>
    </lineage>
</organism>
<dbReference type="Proteomes" id="UP000198583">
    <property type="component" value="Unassembled WGS sequence"/>
</dbReference>
<sequence>MRRGPADQGGVLSAFFVENGTESVAAGDYDPREAVVVWHEVFNEVWAPLPDDNVVALPDALVAQLVKADPARMHDVALSWAPLVDMDFHAAFAHLSELSRLARTAVSRAETVYLRVSEQA</sequence>
<protein>
    <submittedName>
        <fullName evidence="1">Uncharacterized protein</fullName>
    </submittedName>
</protein>
<proteinExistence type="predicted"/>
<evidence type="ECO:0000313" key="1">
    <source>
        <dbReference type="EMBL" id="SFR25386.1"/>
    </source>
</evidence>